<accession>A0A1I8FJZ6</accession>
<dbReference type="Proteomes" id="UP000095280">
    <property type="component" value="Unplaced"/>
</dbReference>
<sequence length="21" mass="2400">MARAMAPASPARLWTRLMGRR</sequence>
<feature type="region of interest" description="Disordered" evidence="1">
    <location>
        <begin position="1"/>
        <end position="21"/>
    </location>
</feature>
<proteinExistence type="predicted"/>
<name>A0A1I8FJZ6_9PLAT</name>
<dbReference type="AlphaFoldDB" id="A0A1I8FJZ6"/>
<evidence type="ECO:0000313" key="3">
    <source>
        <dbReference type="WBParaSite" id="maker-unitig_38109-snap-gene-0.2-mRNA-1"/>
    </source>
</evidence>
<feature type="compositionally biased region" description="Low complexity" evidence="1">
    <location>
        <begin position="1"/>
        <end position="12"/>
    </location>
</feature>
<protein>
    <submittedName>
        <fullName evidence="3">Uncharacterized protein</fullName>
    </submittedName>
</protein>
<evidence type="ECO:0000313" key="2">
    <source>
        <dbReference type="Proteomes" id="UP000095280"/>
    </source>
</evidence>
<dbReference type="WBParaSite" id="maker-unitig_38109-snap-gene-0.2-mRNA-1">
    <property type="protein sequence ID" value="maker-unitig_38109-snap-gene-0.2-mRNA-1"/>
    <property type="gene ID" value="maker-unitig_38109-snap-gene-0.2"/>
</dbReference>
<reference evidence="3" key="1">
    <citation type="submission" date="2016-11" db="UniProtKB">
        <authorList>
            <consortium name="WormBaseParasite"/>
        </authorList>
    </citation>
    <scope>IDENTIFICATION</scope>
</reference>
<evidence type="ECO:0000256" key="1">
    <source>
        <dbReference type="SAM" id="MobiDB-lite"/>
    </source>
</evidence>
<keyword evidence="2" id="KW-1185">Reference proteome</keyword>
<organism evidence="2 3">
    <name type="scientific">Macrostomum lignano</name>
    <dbReference type="NCBI Taxonomy" id="282301"/>
    <lineage>
        <taxon>Eukaryota</taxon>
        <taxon>Metazoa</taxon>
        <taxon>Spiralia</taxon>
        <taxon>Lophotrochozoa</taxon>
        <taxon>Platyhelminthes</taxon>
        <taxon>Rhabditophora</taxon>
        <taxon>Macrostomorpha</taxon>
        <taxon>Macrostomida</taxon>
        <taxon>Macrostomidae</taxon>
        <taxon>Macrostomum</taxon>
    </lineage>
</organism>